<dbReference type="AlphaFoldDB" id="A0A834TQU3"/>
<dbReference type="InterPro" id="IPR013103">
    <property type="entry name" value="RVT_2"/>
</dbReference>
<sequence length="61" mass="7136">MDEEYNALIHNHTWSLVKLSDGRKLIGCKWLYKLKYKPYGTILRHKARLVAQGFSQEAGCR</sequence>
<evidence type="ECO:0000259" key="1">
    <source>
        <dbReference type="Pfam" id="PF07727"/>
    </source>
</evidence>
<comment type="caution">
    <text evidence="2">The sequence shown here is derived from an EMBL/GenBank/DDBJ whole genome shotgun (WGS) entry which is preliminary data.</text>
</comment>
<dbReference type="Proteomes" id="UP000634136">
    <property type="component" value="Unassembled WGS sequence"/>
</dbReference>
<keyword evidence="3" id="KW-1185">Reference proteome</keyword>
<evidence type="ECO:0000313" key="2">
    <source>
        <dbReference type="EMBL" id="KAF7821984.1"/>
    </source>
</evidence>
<proteinExistence type="predicted"/>
<gene>
    <name evidence="2" type="ORF">G2W53_027439</name>
</gene>
<name>A0A834TQU3_9FABA</name>
<dbReference type="OrthoDB" id="1917367at2759"/>
<protein>
    <submittedName>
        <fullName evidence="2">Retrovirus-related Pol polyprotein from transposon TNT 1-94</fullName>
    </submittedName>
</protein>
<accession>A0A834TQU3</accession>
<organism evidence="2 3">
    <name type="scientific">Senna tora</name>
    <dbReference type="NCBI Taxonomy" id="362788"/>
    <lineage>
        <taxon>Eukaryota</taxon>
        <taxon>Viridiplantae</taxon>
        <taxon>Streptophyta</taxon>
        <taxon>Embryophyta</taxon>
        <taxon>Tracheophyta</taxon>
        <taxon>Spermatophyta</taxon>
        <taxon>Magnoliopsida</taxon>
        <taxon>eudicotyledons</taxon>
        <taxon>Gunneridae</taxon>
        <taxon>Pentapetalae</taxon>
        <taxon>rosids</taxon>
        <taxon>fabids</taxon>
        <taxon>Fabales</taxon>
        <taxon>Fabaceae</taxon>
        <taxon>Caesalpinioideae</taxon>
        <taxon>Cassia clade</taxon>
        <taxon>Senna</taxon>
    </lineage>
</organism>
<dbReference type="Pfam" id="PF07727">
    <property type="entry name" value="RVT_2"/>
    <property type="match status" value="1"/>
</dbReference>
<dbReference type="EMBL" id="JAAIUW010000008">
    <property type="protein sequence ID" value="KAF7821984.1"/>
    <property type="molecule type" value="Genomic_DNA"/>
</dbReference>
<feature type="domain" description="Reverse transcriptase Ty1/copia-type" evidence="1">
    <location>
        <begin position="11"/>
        <end position="59"/>
    </location>
</feature>
<reference evidence="2" key="1">
    <citation type="submission" date="2020-09" db="EMBL/GenBank/DDBJ databases">
        <title>Genome-Enabled Discovery of Anthraquinone Biosynthesis in Senna tora.</title>
        <authorList>
            <person name="Kang S.-H."/>
            <person name="Pandey R.P."/>
            <person name="Lee C.-M."/>
            <person name="Sim J.-S."/>
            <person name="Jeong J.-T."/>
            <person name="Choi B.-S."/>
            <person name="Jung M."/>
            <person name="Ginzburg D."/>
            <person name="Zhao K."/>
            <person name="Won S.Y."/>
            <person name="Oh T.-J."/>
            <person name="Yu Y."/>
            <person name="Kim N.-H."/>
            <person name="Lee O.R."/>
            <person name="Lee T.-H."/>
            <person name="Bashyal P."/>
            <person name="Kim T.-S."/>
            <person name="Lee W.-H."/>
            <person name="Kawkins C."/>
            <person name="Kim C.-K."/>
            <person name="Kim J.S."/>
            <person name="Ahn B.O."/>
            <person name="Rhee S.Y."/>
            <person name="Sohng J.K."/>
        </authorList>
    </citation>
    <scope>NUCLEOTIDE SEQUENCE</scope>
    <source>
        <tissue evidence="2">Leaf</tissue>
    </source>
</reference>
<evidence type="ECO:0000313" key="3">
    <source>
        <dbReference type="Proteomes" id="UP000634136"/>
    </source>
</evidence>